<protein>
    <recommendedName>
        <fullName evidence="5">Integral membrane protein</fullName>
    </recommendedName>
</protein>
<evidence type="ECO:0000313" key="3">
    <source>
        <dbReference type="EMBL" id="KAF0846357.1"/>
    </source>
</evidence>
<dbReference type="EMBL" id="VMSD01000005">
    <property type="protein sequence ID" value="KAF0846357.1"/>
    <property type="molecule type" value="Genomic_DNA"/>
</dbReference>
<keyword evidence="4" id="KW-1185">Reference proteome</keyword>
<feature type="compositionally biased region" description="Low complexity" evidence="1">
    <location>
        <begin position="41"/>
        <end position="53"/>
    </location>
</feature>
<feature type="compositionally biased region" description="Low complexity" evidence="1">
    <location>
        <begin position="60"/>
        <end position="74"/>
    </location>
</feature>
<feature type="region of interest" description="Disordered" evidence="1">
    <location>
        <begin position="1"/>
        <end position="74"/>
    </location>
</feature>
<keyword evidence="2" id="KW-0812">Transmembrane</keyword>
<reference evidence="3 4" key="1">
    <citation type="submission" date="2019-07" db="EMBL/GenBank/DDBJ databases">
        <title>Genomic Encyclopedia of Type Strains, Phase IV (KMG-IV): sequencing the most valuable type-strain genomes for metagenomic binning, comparative biology and taxonomic classification.</title>
        <authorList>
            <person name="Goeker M."/>
        </authorList>
    </citation>
    <scope>NUCLEOTIDE SEQUENCE [LARGE SCALE GENOMIC DNA]</scope>
    <source>
        <strain evidence="3 4">DSM 44831</strain>
    </source>
</reference>
<dbReference type="RefSeq" id="WP_067985033.1">
    <property type="nucleotide sequence ID" value="NZ_VMSD01000005.1"/>
</dbReference>
<proteinExistence type="predicted"/>
<keyword evidence="2" id="KW-0472">Membrane</keyword>
<feature type="transmembrane region" description="Helical" evidence="2">
    <location>
        <begin position="144"/>
        <end position="168"/>
    </location>
</feature>
<accession>A0ABQ6YKP6</accession>
<comment type="caution">
    <text evidence="3">The sequence shown here is derived from an EMBL/GenBank/DDBJ whole genome shotgun (WGS) entry which is preliminary data.</text>
</comment>
<organism evidence="3 4">
    <name type="scientific">Nocardia caishijiensis</name>
    <dbReference type="NCBI Taxonomy" id="184756"/>
    <lineage>
        <taxon>Bacteria</taxon>
        <taxon>Bacillati</taxon>
        <taxon>Actinomycetota</taxon>
        <taxon>Actinomycetes</taxon>
        <taxon>Mycobacteriales</taxon>
        <taxon>Nocardiaceae</taxon>
        <taxon>Nocardia</taxon>
    </lineage>
</organism>
<evidence type="ECO:0000256" key="1">
    <source>
        <dbReference type="SAM" id="MobiDB-lite"/>
    </source>
</evidence>
<feature type="transmembrane region" description="Helical" evidence="2">
    <location>
        <begin position="99"/>
        <end position="119"/>
    </location>
</feature>
<evidence type="ECO:0000313" key="4">
    <source>
        <dbReference type="Proteomes" id="UP000798951"/>
    </source>
</evidence>
<dbReference type="Proteomes" id="UP000798951">
    <property type="component" value="Unassembled WGS sequence"/>
</dbReference>
<keyword evidence="2" id="KW-1133">Transmembrane helix</keyword>
<evidence type="ECO:0008006" key="5">
    <source>
        <dbReference type="Google" id="ProtNLM"/>
    </source>
</evidence>
<feature type="transmembrane region" description="Helical" evidence="2">
    <location>
        <begin position="180"/>
        <end position="202"/>
    </location>
</feature>
<gene>
    <name evidence="3" type="ORF">FNL39_105268</name>
</gene>
<feature type="transmembrane region" description="Helical" evidence="2">
    <location>
        <begin position="208"/>
        <end position="229"/>
    </location>
</feature>
<sequence>MSGPDADKQYAQPNDVTAYPIDDAAQPSAIPQPPNVPQPPISAAGQPPIGGQPFAPPPFAVAGQPYAPGPQPAGQAYPPYTGYTPVEAEPRAVPENIRMAFVVMLVGAAVAFLAGAYALTDIDTVRANMLDSSGGAFRGSSLDVLVYATVGATVVGALVNVGLWIWMAFSCRAGKNWARITSTVFFGINVLSTLYAVVALVADLGVTAGAAAFNVAGFVIGLGAIVLLWHPGSAPFFAPARPQYPLAGPR</sequence>
<feature type="compositionally biased region" description="Pro residues" evidence="1">
    <location>
        <begin position="30"/>
        <end position="40"/>
    </location>
</feature>
<name>A0ABQ6YKP6_9NOCA</name>
<evidence type="ECO:0000256" key="2">
    <source>
        <dbReference type="SAM" id="Phobius"/>
    </source>
</evidence>